<dbReference type="OrthoDB" id="2156623at2759"/>
<dbReference type="PANTHER" id="PTHR10492:SF57">
    <property type="entry name" value="ATP-DEPENDENT DNA HELICASE"/>
    <property type="match status" value="1"/>
</dbReference>
<reference evidence="2" key="1">
    <citation type="submission" date="2015-07" db="EMBL/GenBank/DDBJ databases">
        <title>MeaNS - Measles Nucleotide Surveillance Program.</title>
        <authorList>
            <person name="Tran T."/>
            <person name="Druce J."/>
        </authorList>
    </citation>
    <scope>NUCLEOTIDE SEQUENCE</scope>
    <source>
        <strain evidence="2">UCB-OBI-ISO-001</strain>
        <tissue evidence="2">Gonad</tissue>
    </source>
</reference>
<dbReference type="Pfam" id="PF21530">
    <property type="entry name" value="Pif1_2B_dom"/>
    <property type="match status" value="1"/>
</dbReference>
<evidence type="ECO:0000259" key="1">
    <source>
        <dbReference type="Pfam" id="PF21530"/>
    </source>
</evidence>
<dbReference type="SUPFAM" id="SSF52540">
    <property type="entry name" value="P-loop containing nucleoside triphosphate hydrolases"/>
    <property type="match status" value="1"/>
</dbReference>
<organism evidence="2">
    <name type="scientific">Octopus bimaculoides</name>
    <name type="common">California two-spotted octopus</name>
    <dbReference type="NCBI Taxonomy" id="37653"/>
    <lineage>
        <taxon>Eukaryota</taxon>
        <taxon>Metazoa</taxon>
        <taxon>Spiralia</taxon>
        <taxon>Lophotrochozoa</taxon>
        <taxon>Mollusca</taxon>
        <taxon>Cephalopoda</taxon>
        <taxon>Coleoidea</taxon>
        <taxon>Octopodiformes</taxon>
        <taxon>Octopoda</taxon>
        <taxon>Incirrata</taxon>
        <taxon>Octopodidae</taxon>
        <taxon>Octopus</taxon>
    </lineage>
</organism>
<dbReference type="EMBL" id="KQ430378">
    <property type="protein sequence ID" value="KOF64232.1"/>
    <property type="molecule type" value="Genomic_DNA"/>
</dbReference>
<dbReference type="InterPro" id="IPR027417">
    <property type="entry name" value="P-loop_NTPase"/>
</dbReference>
<proteinExistence type="predicted"/>
<evidence type="ECO:0000313" key="2">
    <source>
        <dbReference type="EMBL" id="KOF64232.1"/>
    </source>
</evidence>
<name>A0A0L8FJG1_OCTBM</name>
<dbReference type="PANTHER" id="PTHR10492">
    <property type="match status" value="1"/>
</dbReference>
<dbReference type="AlphaFoldDB" id="A0A0L8FJG1"/>
<dbReference type="InterPro" id="IPR049163">
    <property type="entry name" value="Pif1-like_2B_dom"/>
</dbReference>
<dbReference type="STRING" id="37653.A0A0L8FJG1"/>
<protein>
    <recommendedName>
        <fullName evidence="1">DNA helicase Pif1-like 2B domain-containing protein</fullName>
    </recommendedName>
</protein>
<gene>
    <name evidence="2" type="ORF">OCBIM_22017609mg</name>
</gene>
<feature type="domain" description="DNA helicase Pif1-like 2B" evidence="1">
    <location>
        <begin position="132"/>
        <end position="177"/>
    </location>
</feature>
<sequence length="243" mass="27511">MTLHITDWLGYLVRVVRSQIVGATLKRPFLCDHVDIVELTTNIRLLTEDHSDEREFANYLFDWSLSDLCGFVYADLKNNFTNPVSLANRTIVTPTNEAAQFGNDFLLTRIHGELKIYRGSDTVVNEPLYPIEFISKLTLSGFPPRILKLKKKRCIMLLRNLDATNGHCNGTHYIIVSIHDHVIEADVASGPYAGSTLLILIIPHVSQEIEFTFTFAGKQFRIKPAFALTCNKAQKQTFEQIGI</sequence>
<accession>A0A0L8FJG1</accession>